<dbReference type="OrthoDB" id="5740883at2"/>
<dbReference type="EMBL" id="LNYA01000003">
    <property type="protein sequence ID" value="KTC99425.1"/>
    <property type="molecule type" value="Genomic_DNA"/>
</dbReference>
<evidence type="ECO:0000313" key="5">
    <source>
        <dbReference type="EMBL" id="KTC99425.1"/>
    </source>
</evidence>
<dbReference type="InterPro" id="IPR009057">
    <property type="entry name" value="Homeodomain-like_sf"/>
</dbReference>
<dbReference type="STRING" id="448.Lery_0326"/>
<reference evidence="5 6" key="1">
    <citation type="submission" date="2015-11" db="EMBL/GenBank/DDBJ databases">
        <title>Genomic analysis of 38 Legionella species identifies large and diverse effector repertoires.</title>
        <authorList>
            <person name="Burstein D."/>
            <person name="Amaro F."/>
            <person name="Zusman T."/>
            <person name="Lifshitz Z."/>
            <person name="Cohen O."/>
            <person name="Gilbert J.A."/>
            <person name="Pupko T."/>
            <person name="Shuman H.A."/>
            <person name="Segal G."/>
        </authorList>
    </citation>
    <scope>NUCLEOTIDE SEQUENCE [LARGE SCALE GENOMIC DNA]</scope>
    <source>
        <strain evidence="5 6">SE-32A-C8</strain>
    </source>
</reference>
<dbReference type="Pfam" id="PF12833">
    <property type="entry name" value="HTH_18"/>
    <property type="match status" value="1"/>
</dbReference>
<keyword evidence="1" id="KW-0805">Transcription regulation</keyword>
<dbReference type="SUPFAM" id="SSF46689">
    <property type="entry name" value="Homeodomain-like"/>
    <property type="match status" value="2"/>
</dbReference>
<gene>
    <name evidence="5" type="ORF">Lery_0326</name>
</gene>
<dbReference type="PATRIC" id="fig|448.7.peg.342"/>
<dbReference type="PROSITE" id="PS01124">
    <property type="entry name" value="HTH_ARAC_FAMILY_2"/>
    <property type="match status" value="1"/>
</dbReference>
<dbReference type="InterPro" id="IPR050204">
    <property type="entry name" value="AraC_XylS_family_regulators"/>
</dbReference>
<name>A0A0W0TUP3_LEGER</name>
<comment type="caution">
    <text evidence="5">The sequence shown here is derived from an EMBL/GenBank/DDBJ whole genome shotgun (WGS) entry which is preliminary data.</text>
</comment>
<protein>
    <submittedName>
        <fullName evidence="5">AraC family transcriptional regulator</fullName>
    </submittedName>
</protein>
<dbReference type="AlphaFoldDB" id="A0A0W0TUP3"/>
<dbReference type="GO" id="GO:0003700">
    <property type="term" value="F:DNA-binding transcription factor activity"/>
    <property type="evidence" value="ECO:0007669"/>
    <property type="project" value="InterPro"/>
</dbReference>
<keyword evidence="3" id="KW-0804">Transcription</keyword>
<sequence length="254" mass="28979">MLDKHSDLLTLPRLELRRYSKETHSHSHAYAQYVFPLQGSLEIEINHCGGVLTANKAAFIAPSQTHCFAGSQDNLFLVMDLPAHQLLRAKQPAFLTLEPMLSHLLTFIHHYLLQDTGHQGLQQVIQNLLATLLNEKTEPASDHRVLQAKRWIDEHYPEPVCLAEPAAYCHLSVSQLQRRFKQAMGQTLGQYWRNRRLLAAQTRMTTTNKSLQCIALEVGYDNLAAFSRAFSHWSGQSPQHWRHAFFSKKNAFSG</sequence>
<evidence type="ECO:0000256" key="3">
    <source>
        <dbReference type="ARBA" id="ARBA00023163"/>
    </source>
</evidence>
<dbReference type="InterPro" id="IPR018062">
    <property type="entry name" value="HTH_AraC-typ_CS"/>
</dbReference>
<dbReference type="SUPFAM" id="SSF51182">
    <property type="entry name" value="RmlC-like cupins"/>
    <property type="match status" value="1"/>
</dbReference>
<dbReference type="SMART" id="SM00342">
    <property type="entry name" value="HTH_ARAC"/>
    <property type="match status" value="1"/>
</dbReference>
<dbReference type="PROSITE" id="PS00041">
    <property type="entry name" value="HTH_ARAC_FAMILY_1"/>
    <property type="match status" value="1"/>
</dbReference>
<evidence type="ECO:0000313" key="6">
    <source>
        <dbReference type="Proteomes" id="UP000054773"/>
    </source>
</evidence>
<dbReference type="PANTHER" id="PTHR46796:SF10">
    <property type="entry name" value="TRANSCRIPTIONAL ACTIVATOR FEAR"/>
    <property type="match status" value="1"/>
</dbReference>
<organism evidence="5 6">
    <name type="scientific">Legionella erythra</name>
    <dbReference type="NCBI Taxonomy" id="448"/>
    <lineage>
        <taxon>Bacteria</taxon>
        <taxon>Pseudomonadati</taxon>
        <taxon>Pseudomonadota</taxon>
        <taxon>Gammaproteobacteria</taxon>
        <taxon>Legionellales</taxon>
        <taxon>Legionellaceae</taxon>
        <taxon>Legionella</taxon>
    </lineage>
</organism>
<dbReference type="Proteomes" id="UP000054773">
    <property type="component" value="Unassembled WGS sequence"/>
</dbReference>
<feature type="domain" description="HTH araC/xylS-type" evidence="4">
    <location>
        <begin position="146"/>
        <end position="244"/>
    </location>
</feature>
<accession>A0A0W0TUP3</accession>
<keyword evidence="2" id="KW-0238">DNA-binding</keyword>
<dbReference type="Gene3D" id="2.60.120.10">
    <property type="entry name" value="Jelly Rolls"/>
    <property type="match status" value="1"/>
</dbReference>
<proteinExistence type="predicted"/>
<dbReference type="InterPro" id="IPR018060">
    <property type="entry name" value="HTH_AraC"/>
</dbReference>
<keyword evidence="6" id="KW-1185">Reference proteome</keyword>
<dbReference type="RefSeq" id="WP_058525506.1">
    <property type="nucleotide sequence ID" value="NZ_CAAAHY010000001.1"/>
</dbReference>
<evidence type="ECO:0000259" key="4">
    <source>
        <dbReference type="PROSITE" id="PS01124"/>
    </source>
</evidence>
<dbReference type="GO" id="GO:0043565">
    <property type="term" value="F:sequence-specific DNA binding"/>
    <property type="evidence" value="ECO:0007669"/>
    <property type="project" value="InterPro"/>
</dbReference>
<dbReference type="PANTHER" id="PTHR46796">
    <property type="entry name" value="HTH-TYPE TRANSCRIPTIONAL ACTIVATOR RHAS-RELATED"/>
    <property type="match status" value="1"/>
</dbReference>
<evidence type="ECO:0000256" key="1">
    <source>
        <dbReference type="ARBA" id="ARBA00023015"/>
    </source>
</evidence>
<dbReference type="Gene3D" id="1.10.10.60">
    <property type="entry name" value="Homeodomain-like"/>
    <property type="match status" value="1"/>
</dbReference>
<dbReference type="InterPro" id="IPR014710">
    <property type="entry name" value="RmlC-like_jellyroll"/>
</dbReference>
<dbReference type="InterPro" id="IPR011051">
    <property type="entry name" value="RmlC_Cupin_sf"/>
</dbReference>
<evidence type="ECO:0000256" key="2">
    <source>
        <dbReference type="ARBA" id="ARBA00023125"/>
    </source>
</evidence>